<accession>S9QJD5</accession>
<comment type="caution">
    <text evidence="3">The sequence shown here is derived from an EMBL/GenBank/DDBJ whole genome shotgun (WGS) entry which is preliminary data.</text>
</comment>
<dbReference type="AlphaFoldDB" id="S9QJD5"/>
<evidence type="ECO:0000259" key="2">
    <source>
        <dbReference type="Pfam" id="PF01738"/>
    </source>
</evidence>
<proteinExistence type="predicted"/>
<dbReference type="Proteomes" id="UP000015347">
    <property type="component" value="Unassembled WGS sequence"/>
</dbReference>
<gene>
    <name evidence="3" type="ORF">Salmuc_05625</name>
</gene>
<dbReference type="Pfam" id="PF01738">
    <property type="entry name" value="DLH"/>
    <property type="match status" value="1"/>
</dbReference>
<keyword evidence="4" id="KW-1185">Reference proteome</keyword>
<dbReference type="HOGENOM" id="CLU_054590_3_2_5"/>
<dbReference type="InterPro" id="IPR029058">
    <property type="entry name" value="AB_hydrolase_fold"/>
</dbReference>
<evidence type="ECO:0000313" key="3">
    <source>
        <dbReference type="EMBL" id="EPX79683.1"/>
    </source>
</evidence>
<dbReference type="eggNOG" id="COG0412">
    <property type="taxonomic scope" value="Bacteria"/>
</dbReference>
<dbReference type="STRING" id="1123237.Salmuc_05625"/>
<dbReference type="PANTHER" id="PTHR22946:SF0">
    <property type="entry name" value="DIENELACTONE HYDROLASE DOMAIN-CONTAINING PROTEIN"/>
    <property type="match status" value="1"/>
</dbReference>
<name>S9QJD5_9RHOB</name>
<dbReference type="PANTHER" id="PTHR22946">
    <property type="entry name" value="DIENELACTONE HYDROLASE DOMAIN-CONTAINING PROTEIN-RELATED"/>
    <property type="match status" value="1"/>
</dbReference>
<keyword evidence="3" id="KW-0378">Hydrolase</keyword>
<organism evidence="3 4">
    <name type="scientific">Salipiger mucosus DSM 16094</name>
    <dbReference type="NCBI Taxonomy" id="1123237"/>
    <lineage>
        <taxon>Bacteria</taxon>
        <taxon>Pseudomonadati</taxon>
        <taxon>Pseudomonadota</taxon>
        <taxon>Alphaproteobacteria</taxon>
        <taxon>Rhodobacterales</taxon>
        <taxon>Roseobacteraceae</taxon>
        <taxon>Salipiger</taxon>
    </lineage>
</organism>
<reference evidence="4" key="1">
    <citation type="journal article" date="2014" name="Stand. Genomic Sci.">
        <title>Genome sequence of the exopolysaccharide-producing Salipiger mucosus type strain (DSM 16094(T)), a moderately halophilic member of the Roseobacter clade.</title>
        <authorList>
            <person name="Riedel T."/>
            <person name="Spring S."/>
            <person name="Fiebig A."/>
            <person name="Petersen J."/>
            <person name="Kyrpides N.C."/>
            <person name="Goker M."/>
            <person name="Klenk H.P."/>
        </authorList>
    </citation>
    <scope>NUCLEOTIDE SEQUENCE [LARGE SCALE GENOMIC DNA]</scope>
    <source>
        <strain evidence="4">DSM 16094</strain>
    </source>
</reference>
<dbReference type="OrthoDB" id="9787933at2"/>
<protein>
    <submittedName>
        <fullName evidence="3">Dienelactone hydrolase family protein</fullName>
    </submittedName>
</protein>
<dbReference type="EMBL" id="APVH01000035">
    <property type="protein sequence ID" value="EPX79683.1"/>
    <property type="molecule type" value="Genomic_DNA"/>
</dbReference>
<dbReference type="InterPro" id="IPR002925">
    <property type="entry name" value="Dienelactn_hydro"/>
</dbReference>
<feature type="signal peptide" evidence="1">
    <location>
        <begin position="1"/>
        <end position="20"/>
    </location>
</feature>
<feature type="chain" id="PRO_5004568080" evidence="1">
    <location>
        <begin position="21"/>
        <end position="249"/>
    </location>
</feature>
<sequence length="249" mass="26327">MIRLGAVALAAACLASAAQAELLTQDHRYEVDGKTFEGYVATNTDVTPKGTVLIVHDWDGLTDYEKRRAEMLAALGYTVFAIDVYGADENPQSVEENRALSGALYGDRETFRARLMGSIAEADNIPGATEAKVMQGYCFGGAAVLEAARAGADLDGFVSFHGGLGTPEGQDYSATTAPVMLFHGSADPVSGMDAMAAALSQMQEAGVEHGAQVFGGARHSFTVWGSDDYDLEADRGAWDGLLDFLGERL</sequence>
<dbReference type="GO" id="GO:0016787">
    <property type="term" value="F:hydrolase activity"/>
    <property type="evidence" value="ECO:0007669"/>
    <property type="project" value="UniProtKB-KW"/>
</dbReference>
<dbReference type="InterPro" id="IPR050261">
    <property type="entry name" value="FrsA_esterase"/>
</dbReference>
<dbReference type="Gene3D" id="3.40.50.1820">
    <property type="entry name" value="alpha/beta hydrolase"/>
    <property type="match status" value="1"/>
</dbReference>
<dbReference type="RefSeq" id="WP_020038478.1">
    <property type="nucleotide sequence ID" value="NZ_KE557278.1"/>
</dbReference>
<evidence type="ECO:0000256" key="1">
    <source>
        <dbReference type="SAM" id="SignalP"/>
    </source>
</evidence>
<dbReference type="SUPFAM" id="SSF53474">
    <property type="entry name" value="alpha/beta-Hydrolases"/>
    <property type="match status" value="1"/>
</dbReference>
<keyword evidence="1" id="KW-0732">Signal</keyword>
<evidence type="ECO:0000313" key="4">
    <source>
        <dbReference type="Proteomes" id="UP000015347"/>
    </source>
</evidence>
<feature type="domain" description="Dienelactone hydrolase" evidence="2">
    <location>
        <begin position="36"/>
        <end position="247"/>
    </location>
</feature>